<sequence length="204" mass="23379">MKKKRGGVENLTHDLDVKRTKAQFTKKKLTTVSRLLLTNGRLQGQIDVPLGNPEAETNNDGDRSNITDNDRFIVEVSSSSEIERELISDFNDIINKVRKIIFKHEFCALENLENILKPVKLAVEVLCRQDANLIKAEATLRFMIKKLEASELAFYHASCDDETFHLPGKNLLRKEIKDFVIRMQFSLLNSYDNNDDEEVVQAVQ</sequence>
<gene>
    <name evidence="1" type="ORF">ILUMI_05781</name>
</gene>
<comment type="caution">
    <text evidence="1">The sequence shown here is derived from an EMBL/GenBank/DDBJ whole genome shotgun (WGS) entry which is preliminary data.</text>
</comment>
<dbReference type="OrthoDB" id="7881929at2759"/>
<reference evidence="1" key="1">
    <citation type="submission" date="2019-08" db="EMBL/GenBank/DDBJ databases">
        <title>The genome of the North American firefly Photinus pyralis.</title>
        <authorList>
            <consortium name="Photinus pyralis genome working group"/>
            <person name="Fallon T.R."/>
            <person name="Sander Lower S.E."/>
            <person name="Weng J.-K."/>
        </authorList>
    </citation>
    <scope>NUCLEOTIDE SEQUENCE</scope>
    <source>
        <strain evidence="1">TRF0915ILg1</strain>
        <tissue evidence="1">Whole body</tissue>
    </source>
</reference>
<keyword evidence="2" id="KW-1185">Reference proteome</keyword>
<dbReference type="EMBL" id="VTPC01002220">
    <property type="protein sequence ID" value="KAF2900405.1"/>
    <property type="molecule type" value="Genomic_DNA"/>
</dbReference>
<dbReference type="Proteomes" id="UP000801492">
    <property type="component" value="Unassembled WGS sequence"/>
</dbReference>
<organism evidence="1 2">
    <name type="scientific">Ignelater luminosus</name>
    <name type="common">Cucubano</name>
    <name type="synonym">Pyrophorus luminosus</name>
    <dbReference type="NCBI Taxonomy" id="2038154"/>
    <lineage>
        <taxon>Eukaryota</taxon>
        <taxon>Metazoa</taxon>
        <taxon>Ecdysozoa</taxon>
        <taxon>Arthropoda</taxon>
        <taxon>Hexapoda</taxon>
        <taxon>Insecta</taxon>
        <taxon>Pterygota</taxon>
        <taxon>Neoptera</taxon>
        <taxon>Endopterygota</taxon>
        <taxon>Coleoptera</taxon>
        <taxon>Polyphaga</taxon>
        <taxon>Elateriformia</taxon>
        <taxon>Elateroidea</taxon>
        <taxon>Elateridae</taxon>
        <taxon>Agrypninae</taxon>
        <taxon>Pyrophorini</taxon>
        <taxon>Ignelater</taxon>
    </lineage>
</organism>
<evidence type="ECO:0000313" key="1">
    <source>
        <dbReference type="EMBL" id="KAF2900405.1"/>
    </source>
</evidence>
<name>A0A8K0GD86_IGNLU</name>
<feature type="non-terminal residue" evidence="1">
    <location>
        <position position="1"/>
    </location>
</feature>
<dbReference type="AlphaFoldDB" id="A0A8K0GD86"/>
<accession>A0A8K0GD86</accession>
<protein>
    <submittedName>
        <fullName evidence="1">Uncharacterized protein</fullName>
    </submittedName>
</protein>
<proteinExistence type="predicted"/>
<evidence type="ECO:0000313" key="2">
    <source>
        <dbReference type="Proteomes" id="UP000801492"/>
    </source>
</evidence>